<dbReference type="Pfam" id="PF12833">
    <property type="entry name" value="HTH_18"/>
    <property type="match status" value="1"/>
</dbReference>
<evidence type="ECO:0000259" key="6">
    <source>
        <dbReference type="PROSITE" id="PS01124"/>
    </source>
</evidence>
<dbReference type="OrthoDB" id="9813413at2"/>
<protein>
    <submittedName>
        <fullName evidence="7">ADA regulatory protein</fullName>
    </submittedName>
</protein>
<dbReference type="GO" id="GO:0043565">
    <property type="term" value="F:sequence-specific DNA binding"/>
    <property type="evidence" value="ECO:0007669"/>
    <property type="project" value="InterPro"/>
</dbReference>
<keyword evidence="4" id="KW-0010">Activator</keyword>
<keyword evidence="3" id="KW-0238">DNA-binding</keyword>
<keyword evidence="2" id="KW-0805">Transcription regulation</keyword>
<evidence type="ECO:0000313" key="8">
    <source>
        <dbReference type="Proteomes" id="UP000234789"/>
    </source>
</evidence>
<dbReference type="RefSeq" id="WP_028597119.1">
    <property type="nucleotide sequence ID" value="NZ_BIMM01000064.1"/>
</dbReference>
<dbReference type="InterPro" id="IPR003313">
    <property type="entry name" value="AraC-bd"/>
</dbReference>
<feature type="domain" description="HTH araC/xylS-type" evidence="6">
    <location>
        <begin position="176"/>
        <end position="275"/>
    </location>
</feature>
<comment type="caution">
    <text evidence="7">The sequence shown here is derived from an EMBL/GenBank/DDBJ whole genome shotgun (WGS) entry which is preliminary data.</text>
</comment>
<dbReference type="Gene3D" id="1.10.10.60">
    <property type="entry name" value="Homeodomain-like"/>
    <property type="match status" value="2"/>
</dbReference>
<dbReference type="SUPFAM" id="SSF51215">
    <property type="entry name" value="Regulatory protein AraC"/>
    <property type="match status" value="1"/>
</dbReference>
<evidence type="ECO:0000256" key="5">
    <source>
        <dbReference type="ARBA" id="ARBA00023163"/>
    </source>
</evidence>
<evidence type="ECO:0000256" key="2">
    <source>
        <dbReference type="ARBA" id="ARBA00023015"/>
    </source>
</evidence>
<dbReference type="SMART" id="SM00342">
    <property type="entry name" value="HTH_ARAC"/>
    <property type="match status" value="1"/>
</dbReference>
<keyword evidence="1" id="KW-0963">Cytoplasm</keyword>
<dbReference type="InterPro" id="IPR050204">
    <property type="entry name" value="AraC_XylS_family_regulators"/>
</dbReference>
<dbReference type="PANTHER" id="PTHR46796:SF13">
    <property type="entry name" value="HTH-TYPE TRANSCRIPTIONAL ACTIVATOR RHAS"/>
    <property type="match status" value="1"/>
</dbReference>
<dbReference type="InterPro" id="IPR018062">
    <property type="entry name" value="HTH_AraC-typ_CS"/>
</dbReference>
<dbReference type="PROSITE" id="PS00041">
    <property type="entry name" value="HTH_ARAC_FAMILY_1"/>
    <property type="match status" value="1"/>
</dbReference>
<dbReference type="InterPro" id="IPR009057">
    <property type="entry name" value="Homeodomain-like_sf"/>
</dbReference>
<dbReference type="EMBL" id="NFEZ01000003">
    <property type="protein sequence ID" value="PLT46611.1"/>
    <property type="molecule type" value="Genomic_DNA"/>
</dbReference>
<dbReference type="Proteomes" id="UP000234789">
    <property type="component" value="Unassembled WGS sequence"/>
</dbReference>
<evidence type="ECO:0000256" key="1">
    <source>
        <dbReference type="ARBA" id="ARBA00022490"/>
    </source>
</evidence>
<dbReference type="PANTHER" id="PTHR46796">
    <property type="entry name" value="HTH-TYPE TRANSCRIPTIONAL ACTIVATOR RHAS-RELATED"/>
    <property type="match status" value="1"/>
</dbReference>
<keyword evidence="5" id="KW-0804">Transcription</keyword>
<dbReference type="PRINTS" id="PR00032">
    <property type="entry name" value="HTHARAC"/>
</dbReference>
<dbReference type="InterPro" id="IPR020449">
    <property type="entry name" value="Tscrpt_reg_AraC-type_HTH"/>
</dbReference>
<dbReference type="AlphaFoldDB" id="A0A2N5N8D0"/>
<dbReference type="InterPro" id="IPR037923">
    <property type="entry name" value="HTH-like"/>
</dbReference>
<reference evidence="7 8" key="1">
    <citation type="submission" date="2017-05" db="EMBL/GenBank/DDBJ databases">
        <title>Functional genome analysis of Paenibacillus pasadenensis strain R16: insights on endophytic life style and antifungal activity.</title>
        <authorList>
            <person name="Passera A."/>
            <person name="Marcolungo L."/>
            <person name="Casati P."/>
            <person name="Brasca M."/>
            <person name="Quaglino F."/>
            <person name="Delledonne M."/>
        </authorList>
    </citation>
    <scope>NUCLEOTIDE SEQUENCE [LARGE SCALE GENOMIC DNA]</scope>
    <source>
        <strain evidence="7 8">R16</strain>
    </source>
</reference>
<name>A0A2N5N8D0_9BACL</name>
<dbReference type="InterPro" id="IPR018060">
    <property type="entry name" value="HTH_AraC"/>
</dbReference>
<sequence length="278" mass="31776">MQRQTHLLTLPEQPYFILPESVGVYCDYPEHEVMRDAGALNNFSIHIVVSGKGYVRTESGQQELTQGQAVLYFPHAAQQYGSSKDDPWEVRWIHFYGGRLRDFMVERGFHQNLLWKLRQPAGWIEAHQALLEEAEASSMTRPALLSTLAYGVLAEFVQQAVPLGSPSASPAEERILSLLPRLEEEAAKPFVLQEWAERAGVSTHYFCRLFKGALDMTPSEFVTRARLQRAKQRLLERREANIGEIALEAGYPSASYFNKRFQEHEGMTPTEYRKLFRG</sequence>
<proteinExistence type="predicted"/>
<dbReference type="Pfam" id="PF02311">
    <property type="entry name" value="AraC_binding"/>
    <property type="match status" value="1"/>
</dbReference>
<accession>A0A2N5N8D0</accession>
<keyword evidence="8" id="KW-1185">Reference proteome</keyword>
<evidence type="ECO:0000256" key="4">
    <source>
        <dbReference type="ARBA" id="ARBA00023159"/>
    </source>
</evidence>
<evidence type="ECO:0000256" key="3">
    <source>
        <dbReference type="ARBA" id="ARBA00023125"/>
    </source>
</evidence>
<gene>
    <name evidence="7" type="ORF">B8V81_0835</name>
</gene>
<dbReference type="GO" id="GO:0003700">
    <property type="term" value="F:DNA-binding transcription factor activity"/>
    <property type="evidence" value="ECO:0007669"/>
    <property type="project" value="InterPro"/>
</dbReference>
<organism evidence="7 8">
    <name type="scientific">Paenibacillus pasadenensis</name>
    <dbReference type="NCBI Taxonomy" id="217090"/>
    <lineage>
        <taxon>Bacteria</taxon>
        <taxon>Bacillati</taxon>
        <taxon>Bacillota</taxon>
        <taxon>Bacilli</taxon>
        <taxon>Bacillales</taxon>
        <taxon>Paenibacillaceae</taxon>
        <taxon>Paenibacillus</taxon>
    </lineage>
</organism>
<dbReference type="SUPFAM" id="SSF46689">
    <property type="entry name" value="Homeodomain-like"/>
    <property type="match status" value="2"/>
</dbReference>
<dbReference type="PROSITE" id="PS01124">
    <property type="entry name" value="HTH_ARAC_FAMILY_2"/>
    <property type="match status" value="1"/>
</dbReference>
<evidence type="ECO:0000313" key="7">
    <source>
        <dbReference type="EMBL" id="PLT46611.1"/>
    </source>
</evidence>
<dbReference type="Gene3D" id="2.60.120.280">
    <property type="entry name" value="Regulatory protein AraC"/>
    <property type="match status" value="1"/>
</dbReference>